<gene>
    <name evidence="8" type="ORF">SAMN05421760_102223</name>
</gene>
<dbReference type="Pfam" id="PF08376">
    <property type="entry name" value="NIT"/>
    <property type="match status" value="1"/>
</dbReference>
<evidence type="ECO:0000256" key="4">
    <source>
        <dbReference type="PROSITE-ProRule" id="PRU00284"/>
    </source>
</evidence>
<reference evidence="9" key="1">
    <citation type="submission" date="2017-01" db="EMBL/GenBank/DDBJ databases">
        <authorList>
            <person name="Varghese N."/>
            <person name="Submissions S."/>
        </authorList>
    </citation>
    <scope>NUCLEOTIDE SEQUENCE [LARGE SCALE GENOMIC DNA]</scope>
    <source>
        <strain evidence="9">DSM 22306</strain>
    </source>
</reference>
<dbReference type="AlphaFoldDB" id="A0A1N7K6Q5"/>
<dbReference type="PRINTS" id="PR00260">
    <property type="entry name" value="CHEMTRNSDUCR"/>
</dbReference>
<dbReference type="Proteomes" id="UP000185999">
    <property type="component" value="Unassembled WGS sequence"/>
</dbReference>
<keyword evidence="5" id="KW-0812">Transmembrane</keyword>
<dbReference type="Pfam" id="PF00015">
    <property type="entry name" value="MCPsignal"/>
    <property type="match status" value="1"/>
</dbReference>
<dbReference type="PROSITE" id="PS50885">
    <property type="entry name" value="HAMP"/>
    <property type="match status" value="1"/>
</dbReference>
<evidence type="ECO:0000256" key="5">
    <source>
        <dbReference type="SAM" id="Phobius"/>
    </source>
</evidence>
<accession>A0A1N7K6Q5</accession>
<dbReference type="PANTHER" id="PTHR32089:SF112">
    <property type="entry name" value="LYSOZYME-LIKE PROTEIN-RELATED"/>
    <property type="match status" value="1"/>
</dbReference>
<dbReference type="EMBL" id="FTOE01000002">
    <property type="protein sequence ID" value="SIS57228.1"/>
    <property type="molecule type" value="Genomic_DNA"/>
</dbReference>
<keyword evidence="5" id="KW-0472">Membrane</keyword>
<dbReference type="STRING" id="619304.SAMN05421760_102223"/>
<feature type="domain" description="HAMP" evidence="7">
    <location>
        <begin position="329"/>
        <end position="382"/>
    </location>
</feature>
<evidence type="ECO:0000259" key="6">
    <source>
        <dbReference type="PROSITE" id="PS50111"/>
    </source>
</evidence>
<proteinExistence type="inferred from homology"/>
<dbReference type="CDD" id="cd11386">
    <property type="entry name" value="MCP_signal"/>
    <property type="match status" value="1"/>
</dbReference>
<dbReference type="RefSeq" id="WP_054342332.1">
    <property type="nucleotide sequence ID" value="NZ_FTOE01000002.1"/>
</dbReference>
<dbReference type="Pfam" id="PF00672">
    <property type="entry name" value="HAMP"/>
    <property type="match status" value="1"/>
</dbReference>
<evidence type="ECO:0000313" key="8">
    <source>
        <dbReference type="EMBL" id="SIS57228.1"/>
    </source>
</evidence>
<keyword evidence="9" id="KW-1185">Reference proteome</keyword>
<dbReference type="GO" id="GO:0016020">
    <property type="term" value="C:membrane"/>
    <property type="evidence" value="ECO:0007669"/>
    <property type="project" value="UniProtKB-SubCell"/>
</dbReference>
<dbReference type="SMART" id="SM00304">
    <property type="entry name" value="HAMP"/>
    <property type="match status" value="1"/>
</dbReference>
<dbReference type="CDD" id="cd06225">
    <property type="entry name" value="HAMP"/>
    <property type="match status" value="1"/>
</dbReference>
<evidence type="ECO:0000256" key="2">
    <source>
        <dbReference type="ARBA" id="ARBA00023224"/>
    </source>
</evidence>
<dbReference type="OrthoDB" id="2489132at2"/>
<evidence type="ECO:0000256" key="3">
    <source>
        <dbReference type="ARBA" id="ARBA00029447"/>
    </source>
</evidence>
<dbReference type="FunFam" id="1.10.287.950:FF:000001">
    <property type="entry name" value="Methyl-accepting chemotaxis sensory transducer"/>
    <property type="match status" value="1"/>
</dbReference>
<keyword evidence="5" id="KW-1133">Transmembrane helix</keyword>
<feature type="transmembrane region" description="Helical" evidence="5">
    <location>
        <begin position="306"/>
        <end position="328"/>
    </location>
</feature>
<dbReference type="PANTHER" id="PTHR32089">
    <property type="entry name" value="METHYL-ACCEPTING CHEMOTAXIS PROTEIN MCPB"/>
    <property type="match status" value="1"/>
</dbReference>
<feature type="domain" description="Methyl-accepting transducer" evidence="6">
    <location>
        <begin position="387"/>
        <end position="623"/>
    </location>
</feature>
<dbReference type="InterPro" id="IPR004089">
    <property type="entry name" value="MCPsignal_dom"/>
</dbReference>
<dbReference type="GO" id="GO:0007165">
    <property type="term" value="P:signal transduction"/>
    <property type="evidence" value="ECO:0007669"/>
    <property type="project" value="UniProtKB-KW"/>
</dbReference>
<keyword evidence="2 4" id="KW-0807">Transducer</keyword>
<dbReference type="SUPFAM" id="SSF58104">
    <property type="entry name" value="Methyl-accepting chemotaxis protein (MCP) signaling domain"/>
    <property type="match status" value="1"/>
</dbReference>
<evidence type="ECO:0000313" key="9">
    <source>
        <dbReference type="Proteomes" id="UP000185999"/>
    </source>
</evidence>
<comment type="subcellular location">
    <subcellularLocation>
        <location evidence="1">Membrane</location>
    </subcellularLocation>
</comment>
<comment type="similarity">
    <text evidence="3">Belongs to the methyl-accepting chemotaxis (MCP) protein family.</text>
</comment>
<dbReference type="PROSITE" id="PS50111">
    <property type="entry name" value="CHEMOTAXIS_TRANSDUC_2"/>
    <property type="match status" value="1"/>
</dbReference>
<protein>
    <submittedName>
        <fullName evidence="8">Methyl-accepting chemotaxis sensory transducer</fullName>
    </submittedName>
</protein>
<dbReference type="Gene3D" id="1.10.287.950">
    <property type="entry name" value="Methyl-accepting chemotaxis protein"/>
    <property type="match status" value="1"/>
</dbReference>
<name>A0A1N7K6Q5_9GAMM</name>
<dbReference type="GO" id="GO:0004888">
    <property type="term" value="F:transmembrane signaling receptor activity"/>
    <property type="evidence" value="ECO:0007669"/>
    <property type="project" value="InterPro"/>
</dbReference>
<dbReference type="SMART" id="SM00283">
    <property type="entry name" value="MA"/>
    <property type="match status" value="1"/>
</dbReference>
<dbReference type="GO" id="GO:0006935">
    <property type="term" value="P:chemotaxis"/>
    <property type="evidence" value="ECO:0007669"/>
    <property type="project" value="InterPro"/>
</dbReference>
<organism evidence="8 9">
    <name type="scientific">Neptunomonas antarctica</name>
    <dbReference type="NCBI Taxonomy" id="619304"/>
    <lineage>
        <taxon>Bacteria</taxon>
        <taxon>Pseudomonadati</taxon>
        <taxon>Pseudomonadota</taxon>
        <taxon>Gammaproteobacteria</taxon>
        <taxon>Oceanospirillales</taxon>
        <taxon>Oceanospirillaceae</taxon>
        <taxon>Neptunomonas</taxon>
    </lineage>
</organism>
<dbReference type="InterPro" id="IPR003660">
    <property type="entry name" value="HAMP_dom"/>
</dbReference>
<evidence type="ECO:0000256" key="1">
    <source>
        <dbReference type="ARBA" id="ARBA00004370"/>
    </source>
</evidence>
<dbReference type="InterPro" id="IPR004090">
    <property type="entry name" value="Chemotax_Me-accpt_rcpt"/>
</dbReference>
<sequence length="659" mass="71861">MKNLSFTYKLLLLIALPVFISTVMLVAQVVNSYSVSGESRELAIYTELVTVNSALVHELQKERGATAGFLGSKGQQFSDVLNQQRRSTQKVQQQWENFVNQNVLENKILNALARDVKQQLGSVNSVRARVDALQIPLSEALGYYTGLNTRLLSAGATTANLSQNVNLTRASLAYYTFLQAKERAGIERAVLSNTFAGDKFAPGLYEKFITLVTEQNTYSRIFKTLASDKHLALFNELSGSAVVEEVERFRSIASDKASSGGFNVESKQWFGEATKRINLLKKLEDTLAADVIAEAEREQEKSQMALLIYVALLVVSFLVVSLIALNIIRGLNRQVSSLSTVMRKVRSEHDLTSRVEVYSHDELGQVAEGLNETLENFSGAIRQLADSCNTLVNIADETTDVVGHSVQKLQMQRERTTQVAAAVEELSAAVQEVAGNTGRTAEQANNASQIANEGHEVVQSSVDSVNKLADDVSQLSQLINKLHSSSTNISNVVEVIHHVSDQTGLLALNAAIEAARAGEQGRGFAVVADEVRTLAHRTQKSTAEIAEIIQDLQNEVELAFTLVEDNHVKMRETVDRTHNVENSLESIVQAVTGIMDMSSQIATASEEQAAVIQDVSQNLAVIDDHSDEVATAAGQIANSAQELAGMAHQLKELVHGFKV</sequence>
<evidence type="ECO:0000259" key="7">
    <source>
        <dbReference type="PROSITE" id="PS50885"/>
    </source>
</evidence>
<dbReference type="InterPro" id="IPR013587">
    <property type="entry name" value="Nitrate/nitrite_sensing"/>
</dbReference>